<feature type="region of interest" description="Disordered" evidence="1">
    <location>
        <begin position="232"/>
        <end position="379"/>
    </location>
</feature>
<feature type="compositionally biased region" description="Low complexity" evidence="1">
    <location>
        <begin position="152"/>
        <end position="173"/>
    </location>
</feature>
<feature type="region of interest" description="Disordered" evidence="1">
    <location>
        <begin position="49"/>
        <end position="130"/>
    </location>
</feature>
<proteinExistence type="predicted"/>
<feature type="compositionally biased region" description="Gly residues" evidence="1">
    <location>
        <begin position="370"/>
        <end position="379"/>
    </location>
</feature>
<feature type="compositionally biased region" description="Basic and acidic residues" evidence="1">
    <location>
        <begin position="1065"/>
        <end position="1084"/>
    </location>
</feature>
<feature type="region of interest" description="Disordered" evidence="1">
    <location>
        <begin position="1006"/>
        <end position="1036"/>
    </location>
</feature>
<evidence type="ECO:0000256" key="1">
    <source>
        <dbReference type="SAM" id="MobiDB-lite"/>
    </source>
</evidence>
<feature type="region of interest" description="Disordered" evidence="1">
    <location>
        <begin position="393"/>
        <end position="425"/>
    </location>
</feature>
<dbReference type="WBParaSite" id="PTRK_0000352800.1">
    <property type="protein sequence ID" value="PTRK_0000352800.1"/>
    <property type="gene ID" value="PTRK_0000352800"/>
</dbReference>
<feature type="compositionally biased region" description="Basic and acidic residues" evidence="1">
    <location>
        <begin position="1399"/>
        <end position="1409"/>
    </location>
</feature>
<keyword evidence="2" id="KW-1185">Reference proteome</keyword>
<feature type="region of interest" description="Disordered" evidence="1">
    <location>
        <begin position="1057"/>
        <end position="1087"/>
    </location>
</feature>
<feature type="compositionally biased region" description="Basic and acidic residues" evidence="1">
    <location>
        <begin position="398"/>
        <end position="416"/>
    </location>
</feature>
<feature type="region of interest" description="Disordered" evidence="1">
    <location>
        <begin position="1860"/>
        <end position="1884"/>
    </location>
</feature>
<evidence type="ECO:0000313" key="3">
    <source>
        <dbReference type="WBParaSite" id="PTRK_0000352800.1"/>
    </source>
</evidence>
<name>A0A0N4Z8C9_PARTI</name>
<feature type="region of interest" description="Disordered" evidence="1">
    <location>
        <begin position="149"/>
        <end position="199"/>
    </location>
</feature>
<feature type="compositionally biased region" description="Basic and acidic residues" evidence="1">
    <location>
        <begin position="349"/>
        <end position="361"/>
    </location>
</feature>
<reference evidence="3" key="1">
    <citation type="submission" date="2017-02" db="UniProtKB">
        <authorList>
            <consortium name="WormBaseParasite"/>
        </authorList>
    </citation>
    <scope>IDENTIFICATION</scope>
</reference>
<accession>A0A0N4Z8C9</accession>
<dbReference type="Proteomes" id="UP000038045">
    <property type="component" value="Unplaced"/>
</dbReference>
<feature type="region of interest" description="Disordered" evidence="1">
    <location>
        <begin position="451"/>
        <end position="564"/>
    </location>
</feature>
<evidence type="ECO:0000313" key="2">
    <source>
        <dbReference type="Proteomes" id="UP000038045"/>
    </source>
</evidence>
<protein>
    <submittedName>
        <fullName evidence="3">LigA</fullName>
    </submittedName>
</protein>
<feature type="compositionally biased region" description="Basic and acidic residues" evidence="1">
    <location>
        <begin position="253"/>
        <end position="269"/>
    </location>
</feature>
<organism evidence="2 3">
    <name type="scientific">Parastrongyloides trichosuri</name>
    <name type="common">Possum-specific nematode worm</name>
    <dbReference type="NCBI Taxonomy" id="131310"/>
    <lineage>
        <taxon>Eukaryota</taxon>
        <taxon>Metazoa</taxon>
        <taxon>Ecdysozoa</taxon>
        <taxon>Nematoda</taxon>
        <taxon>Chromadorea</taxon>
        <taxon>Rhabditida</taxon>
        <taxon>Tylenchina</taxon>
        <taxon>Panagrolaimomorpha</taxon>
        <taxon>Strongyloidoidea</taxon>
        <taxon>Strongyloididae</taxon>
        <taxon>Parastrongyloides</taxon>
    </lineage>
</organism>
<feature type="region of interest" description="Disordered" evidence="1">
    <location>
        <begin position="1362"/>
        <end position="1409"/>
    </location>
</feature>
<feature type="compositionally biased region" description="Gly residues" evidence="1">
    <location>
        <begin position="466"/>
        <end position="479"/>
    </location>
</feature>
<feature type="compositionally biased region" description="Basic and acidic residues" evidence="1">
    <location>
        <begin position="1016"/>
        <end position="1033"/>
    </location>
</feature>
<feature type="compositionally biased region" description="Basic residues" evidence="1">
    <location>
        <begin position="326"/>
        <end position="345"/>
    </location>
</feature>
<feature type="compositionally biased region" description="Low complexity" evidence="1">
    <location>
        <begin position="116"/>
        <end position="127"/>
    </location>
</feature>
<feature type="compositionally biased region" description="Low complexity" evidence="1">
    <location>
        <begin position="525"/>
        <end position="549"/>
    </location>
</feature>
<sequence length="1884" mass="199584">MAYIRAMMDLERVGLERFQASAGDASRLLKALSNEHRLMILCQIGKGERQVSDLQTGRPHRWAVPRSGGRSGRLEEGGPAGRGRPQTAAGADASGADGGGRTDPAGRRAGRHGPSRLLGRQRLCRGGPVHGGGDGLLRRFRLNRKWFKPRPLRSGGRAGRPARLAPRATGRPAWPDFPPCAAASWPQSDRSPWASGGPILDGEILSPSAAGVTSDGSVERLVAIARRGPVVDRGHLRPGAEPAPGDGGGRAAARPDRGDDGHGFDHGQPADDPAGGDDRRRSPVDPALAAPSWRADGHSARRRSHRSGLSGPLAVQQRRRPDPQRRGGRRRRGPHSGPGARRHQARLSDAVRHGHGRLYDRHHGRRGRGGGDGGGLRRGVRLGRGVGALVGSGPCGGRRLDPRLAHPCRRRAEPPRPPRLGAGPYSGAGHLGLHARAGVVAALLCRHGAGEGDGGLPAQRHDGRRGAGGRAGIASGGPGHAAAGSGDRRRLSPDPDPGDGPDRRSGPLRRPARLRSGRRLHHRQPVAAGGRAAARPPVGSQSGVDADGAGSSGHGRNHPDLPPRRRQAALGRRVAPGFQRLDGAEALQALLGAAALLGMDALAVFIDLGRLQRRQQAVVDIHRLELRAFHVPAGDVFDQGAHRRFRRRRGQIAAQRLGGGQSSGEQAHRRALDIALDPRHLTGEAQARQGLQPHLLVQQLGAVQEGVAVQTAQTRELGVLKPGNHAENLCLYAIFQLGLETDHIIKRAECIILTQLHDGVGLDRRVVLVRQADRLHRTVAQGLAAALGHDLDRQAAVEIGHVLPFLEVSLGAVQQGVDEGLVLGLVHRTVHVSRLVAAGAFLVIARLAPGHVEVDAVGVNDRRDGVEEAEGLFARRLQDRLSQGGRGLPSGPAGAARHPGLGGRLCRLLRGVLRCSGWEPHQHHQPGRTGRAEPVAVDERPVHAGSGLRRHDGAGLASVSVVQRRARYGGRALGHPPAGQAFRLSACVLAGSPGCAGRSGACGGRHLAGRAPQPGRADDLRRGEDRHQGKLGHDQGPFLASVGHGDPGWSHVYSGGASGLHHHRPAEYDLRRPEQSDRRRDDQCRCAGRPVLAGPADLGRGQRPAVGGAGGHNLRPVLRLAVVTLALADVAGDVDVGQEVHLDLDDAVALTGLAAAALDVEAEAAGTIAARLGLGEARIPVADRPEGAGVGGRVRARGAADRRLVDVDDLVEMLQPLDAIEGSGGVGRIVQAPRGRLVERLDGEGRLAAARDAGNAGEDADRDLARDVLQVVAGGARNLEHPLAVDRTATFGRQLDLARAGQILTGQGVGVGHDLSGRALGADRWPPHRARPPAPSCRDHAAPSGCPAGGCCPAGAGQWTVRPEHRGRRSGPIRSATPGGCAGSRRPTGCRMSATDSDSPARHCSESAAGLRDRQVGDVGDVLAADLDRQSLRLQALAAADLARRFGLIAAQFLAHPGAVGLAPAPLKVRQHALERFRDLVFAGVVVIDELDLVAARAAQDDGLRLLRQIAPRLVHREAVVQGQRLQRLRIERRGTPRPRRHRAFVQGLVAVRDHQVGVEGQLDPQAVTGRAGAEGVVEREQPRLDLADGETRDRAGELLGKNDPTRLFAFGRIRPFRRGDAVGQTQGCLDAVGVAALKTFFGYNAVHDDIDVVLELLVERGRVLDGIEFAIDLQPLEALTLPLGHFLLVLALAAANDRRQQQDALAVGQGGQLVDHLADGLALDRQAGGGRIGNAYARPEQTHIVVDFGDGADGRARVLRRRLLFDRDGRGQALDQVHVRLAHQLQELARIGRQALDIATLALGIDGVERQRGFARPRQAGHDHQLLARNVEIDALEVMLAGAANANEVMLFGHGIRERGRPRNGPRRRRYMGINSPKTARTI</sequence>
<feature type="compositionally biased region" description="Basic residues" evidence="1">
    <location>
        <begin position="506"/>
        <end position="524"/>
    </location>
</feature>
<feature type="compositionally biased region" description="Basic residues" evidence="1">
    <location>
        <begin position="1863"/>
        <end position="1872"/>
    </location>
</feature>